<organism evidence="1">
    <name type="scientific">Rhizophora mucronata</name>
    <name type="common">Asiatic mangrove</name>
    <dbReference type="NCBI Taxonomy" id="61149"/>
    <lineage>
        <taxon>Eukaryota</taxon>
        <taxon>Viridiplantae</taxon>
        <taxon>Streptophyta</taxon>
        <taxon>Embryophyta</taxon>
        <taxon>Tracheophyta</taxon>
        <taxon>Spermatophyta</taxon>
        <taxon>Magnoliopsida</taxon>
        <taxon>eudicotyledons</taxon>
        <taxon>Gunneridae</taxon>
        <taxon>Pentapetalae</taxon>
        <taxon>rosids</taxon>
        <taxon>fabids</taxon>
        <taxon>Malpighiales</taxon>
        <taxon>Rhizophoraceae</taxon>
        <taxon>Rhizophora</taxon>
    </lineage>
</organism>
<sequence>MAWEGDGEPTRNE</sequence>
<dbReference type="EMBL" id="GGEC01060143">
    <property type="protein sequence ID" value="MBX40627.1"/>
    <property type="molecule type" value="Transcribed_RNA"/>
</dbReference>
<reference evidence="1" key="1">
    <citation type="submission" date="2018-02" db="EMBL/GenBank/DDBJ databases">
        <title>Rhizophora mucronata_Transcriptome.</title>
        <authorList>
            <person name="Meera S.P."/>
            <person name="Sreeshan A."/>
            <person name="Augustine A."/>
        </authorList>
    </citation>
    <scope>NUCLEOTIDE SEQUENCE</scope>
    <source>
        <tissue evidence="1">Leaf</tissue>
    </source>
</reference>
<accession>A0A2P2NDT8</accession>
<name>A0A2P2NDT8_RHIMU</name>
<protein>
    <submittedName>
        <fullName evidence="1">Uncharacterized protein</fullName>
    </submittedName>
</protein>
<evidence type="ECO:0000313" key="1">
    <source>
        <dbReference type="EMBL" id="MBX40627.1"/>
    </source>
</evidence>
<proteinExistence type="predicted"/>